<proteinExistence type="predicted"/>
<dbReference type="KEGG" id="tpi:TREPR_3632"/>
<dbReference type="HOGENOM" id="CLU_1111006_0_0_12"/>
<sequence>MEKEMTNRLDDINELLCYNDKKIENINSIYLTAFDNYSIIISKVEVKNILENYRSILDFCIHDIDDIIYNGLIKDIYFPYGKDMSLFTKSLNKNKLNDLVRINKNVYSLLLNIQSFQSSNQWLYNLCKLTNINKHDKLTRPLKKVNKLSYKLGDRINIQNCGKVIFKDSYYNGRTIGKDENNYVEIGPETTPDELRAQTNNEIPVTITSGKVEFNIQLNEQTIEIKKLLNEISLGIKSFINLLYTELGVI</sequence>
<dbReference type="Proteomes" id="UP000009223">
    <property type="component" value="Chromosome"/>
</dbReference>
<evidence type="ECO:0000313" key="1">
    <source>
        <dbReference type="EMBL" id="AEF84177.1"/>
    </source>
</evidence>
<organism evidence="1 2">
    <name type="scientific">Treponema primitia (strain ATCC BAA-887 / DSM 12427 / ZAS-2)</name>
    <dbReference type="NCBI Taxonomy" id="545694"/>
    <lineage>
        <taxon>Bacteria</taxon>
        <taxon>Pseudomonadati</taxon>
        <taxon>Spirochaetota</taxon>
        <taxon>Spirochaetia</taxon>
        <taxon>Spirochaetales</taxon>
        <taxon>Treponemataceae</taxon>
        <taxon>Treponema</taxon>
    </lineage>
</organism>
<protein>
    <submittedName>
        <fullName evidence="1">Uncharacterized protein</fullName>
    </submittedName>
</protein>
<keyword evidence="2" id="KW-1185">Reference proteome</keyword>
<accession>F5YQZ5</accession>
<dbReference type="STRING" id="545694.TREPR_3632"/>
<name>F5YQZ5_TREPZ</name>
<reference evidence="1 2" key="2">
    <citation type="journal article" date="2011" name="ISME J.">
        <title>RNA-seq reveals cooperative metabolic interactions between two termite-gut spirochete species in co-culture.</title>
        <authorList>
            <person name="Rosenthal A.Z."/>
            <person name="Matson E.G."/>
            <person name="Eldar A."/>
            <person name="Leadbetter J.R."/>
        </authorList>
    </citation>
    <scope>NUCLEOTIDE SEQUENCE [LARGE SCALE GENOMIC DNA]</scope>
    <source>
        <strain evidence="2">ATCC BAA-887 / DSM 12427 / ZAS-2</strain>
    </source>
</reference>
<gene>
    <name evidence="1" type="ordered locus">TREPR_3632</name>
</gene>
<evidence type="ECO:0000313" key="2">
    <source>
        <dbReference type="Proteomes" id="UP000009223"/>
    </source>
</evidence>
<reference evidence="2" key="1">
    <citation type="submission" date="2009-12" db="EMBL/GenBank/DDBJ databases">
        <title>Complete sequence of Treponema primitia strain ZAS-2.</title>
        <authorList>
            <person name="Tetu S.G."/>
            <person name="Matson E."/>
            <person name="Ren Q."/>
            <person name="Seshadri R."/>
            <person name="Elbourne L."/>
            <person name="Hassan K.A."/>
            <person name="Durkin A."/>
            <person name="Radune D."/>
            <person name="Mohamoud Y."/>
            <person name="Shay R."/>
            <person name="Jin S."/>
            <person name="Zhang X."/>
            <person name="Lucey K."/>
            <person name="Ballor N.R."/>
            <person name="Ottesen E."/>
            <person name="Rosenthal R."/>
            <person name="Allen A."/>
            <person name="Leadbetter J.R."/>
            <person name="Paulsen I.T."/>
        </authorList>
    </citation>
    <scope>NUCLEOTIDE SEQUENCE [LARGE SCALE GENOMIC DNA]</scope>
    <source>
        <strain evidence="2">ATCC BAA-887 / DSM 12427 / ZAS-2</strain>
    </source>
</reference>
<dbReference type="AlphaFoldDB" id="F5YQZ5"/>
<dbReference type="EMBL" id="CP001843">
    <property type="protein sequence ID" value="AEF84177.1"/>
    <property type="molecule type" value="Genomic_DNA"/>
</dbReference>